<dbReference type="InterPro" id="IPR006664">
    <property type="entry name" value="OMP_bac"/>
</dbReference>
<dbReference type="InterPro" id="IPR050330">
    <property type="entry name" value="Bact_OuterMem_StrucFunc"/>
</dbReference>
<sequence>MKKYLSLILFFAVITPILAQNEFNKWSVEVAGGFNKPMGPLTPGYFSPTLNIGHADFGVRKMFNEKYGLSVGLGIGQFNEAKGTKEFSTNYQNFTVNGVINWGRVMNFESFAKKFTILSETGFGFGSLKQESRLINDFDPDYVYSFTGKLRALYLLSDKISLSGSISTTVNGRQRLTFDGNEFNQNGRPFDPEIPFIHATGTWWTGTIGLNFYLGKAQQHADWYIASDKYATKLELEEAVTGVKEMLKDSDGDGVADYLDKEPNTPAGSRVNSQGVTQDSDQDGTPDHLDKCPFVPGPTSTAGCPVVQEISEVDYLKKAINDGYVNVFYSFDSHTPLPYSISAANYISNFLKRNPGSKVEIKGYADELGPEDYNIKLSEKRAKAVYNLLIESGIDASRLTFKGYGEDTSVDKSSQDARQLARRASFEIK</sequence>
<comment type="caution">
    <text evidence="9">The sequence shown here is derived from an EMBL/GenBank/DDBJ whole genome shotgun (WGS) entry which is preliminary data.</text>
</comment>
<feature type="domain" description="OmpA-like" evidence="8">
    <location>
        <begin position="316"/>
        <end position="429"/>
    </location>
</feature>
<keyword evidence="10" id="KW-1185">Reference proteome</keyword>
<accession>A0ABW0BXL0</accession>
<gene>
    <name evidence="9" type="ORF">ACFPIK_11425</name>
</gene>
<dbReference type="Gene3D" id="4.10.1080.10">
    <property type="entry name" value="TSP type-3 repeat"/>
    <property type="match status" value="1"/>
</dbReference>
<feature type="chain" id="PRO_5045849715" evidence="7">
    <location>
        <begin position="20"/>
        <end position="429"/>
    </location>
</feature>
<evidence type="ECO:0000259" key="8">
    <source>
        <dbReference type="PROSITE" id="PS51123"/>
    </source>
</evidence>
<evidence type="ECO:0000256" key="4">
    <source>
        <dbReference type="ARBA" id="ARBA00023237"/>
    </source>
</evidence>
<evidence type="ECO:0000256" key="2">
    <source>
        <dbReference type="ARBA" id="ARBA00022729"/>
    </source>
</evidence>
<dbReference type="Gene3D" id="3.30.1330.60">
    <property type="entry name" value="OmpA-like domain"/>
    <property type="match status" value="1"/>
</dbReference>
<name>A0ABW0BXL0_9BACT</name>
<keyword evidence="3 5" id="KW-0472">Membrane</keyword>
<evidence type="ECO:0000313" key="10">
    <source>
        <dbReference type="Proteomes" id="UP001596163"/>
    </source>
</evidence>
<evidence type="ECO:0000313" key="9">
    <source>
        <dbReference type="EMBL" id="MFC5192379.1"/>
    </source>
</evidence>
<dbReference type="InterPro" id="IPR006665">
    <property type="entry name" value="OmpA-like"/>
</dbReference>
<dbReference type="SUPFAM" id="SSF103647">
    <property type="entry name" value="TSP type-3 repeat"/>
    <property type="match status" value="1"/>
</dbReference>
<dbReference type="Proteomes" id="UP001596163">
    <property type="component" value="Unassembled WGS sequence"/>
</dbReference>
<dbReference type="PROSITE" id="PS51123">
    <property type="entry name" value="OMPA_2"/>
    <property type="match status" value="1"/>
</dbReference>
<keyword evidence="4" id="KW-0998">Cell outer membrane</keyword>
<dbReference type="PANTHER" id="PTHR30329:SF21">
    <property type="entry name" value="LIPOPROTEIN YIAD-RELATED"/>
    <property type="match status" value="1"/>
</dbReference>
<evidence type="ECO:0000256" key="1">
    <source>
        <dbReference type="ARBA" id="ARBA00004442"/>
    </source>
</evidence>
<organism evidence="9 10">
    <name type="scientific">Algoriphagus aquatilis</name>
    <dbReference type="NCBI Taxonomy" id="490186"/>
    <lineage>
        <taxon>Bacteria</taxon>
        <taxon>Pseudomonadati</taxon>
        <taxon>Bacteroidota</taxon>
        <taxon>Cytophagia</taxon>
        <taxon>Cytophagales</taxon>
        <taxon>Cyclobacteriaceae</taxon>
        <taxon>Algoriphagus</taxon>
    </lineage>
</organism>
<feature type="compositionally biased region" description="Polar residues" evidence="6">
    <location>
        <begin position="266"/>
        <end position="279"/>
    </location>
</feature>
<evidence type="ECO:0000256" key="7">
    <source>
        <dbReference type="SAM" id="SignalP"/>
    </source>
</evidence>
<dbReference type="InterPro" id="IPR003367">
    <property type="entry name" value="Thrombospondin_3-like_rpt"/>
</dbReference>
<feature type="region of interest" description="Disordered" evidence="6">
    <location>
        <begin position="254"/>
        <end position="296"/>
    </location>
</feature>
<dbReference type="RefSeq" id="WP_377915322.1">
    <property type="nucleotide sequence ID" value="NZ_JBHSKS010000008.1"/>
</dbReference>
<dbReference type="PANTHER" id="PTHR30329">
    <property type="entry name" value="STATOR ELEMENT OF FLAGELLAR MOTOR COMPLEX"/>
    <property type="match status" value="1"/>
</dbReference>
<feature type="signal peptide" evidence="7">
    <location>
        <begin position="1"/>
        <end position="19"/>
    </location>
</feature>
<evidence type="ECO:0000256" key="3">
    <source>
        <dbReference type="ARBA" id="ARBA00023136"/>
    </source>
</evidence>
<dbReference type="Pfam" id="PF00691">
    <property type="entry name" value="OmpA"/>
    <property type="match status" value="1"/>
</dbReference>
<dbReference type="Pfam" id="PF02412">
    <property type="entry name" value="TSP_3"/>
    <property type="match status" value="1"/>
</dbReference>
<evidence type="ECO:0000256" key="6">
    <source>
        <dbReference type="SAM" id="MobiDB-lite"/>
    </source>
</evidence>
<protein>
    <submittedName>
        <fullName evidence="9">OmpA family protein</fullName>
    </submittedName>
</protein>
<feature type="region of interest" description="Disordered" evidence="6">
    <location>
        <begin position="406"/>
        <end position="429"/>
    </location>
</feature>
<dbReference type="InterPro" id="IPR028974">
    <property type="entry name" value="TSP_type-3_rpt"/>
</dbReference>
<comment type="subcellular location">
    <subcellularLocation>
        <location evidence="1">Cell outer membrane</location>
    </subcellularLocation>
</comment>
<dbReference type="SUPFAM" id="SSF103088">
    <property type="entry name" value="OmpA-like"/>
    <property type="match status" value="1"/>
</dbReference>
<proteinExistence type="predicted"/>
<dbReference type="InterPro" id="IPR006690">
    <property type="entry name" value="OMPA-like_CS"/>
</dbReference>
<evidence type="ECO:0000256" key="5">
    <source>
        <dbReference type="PROSITE-ProRule" id="PRU00473"/>
    </source>
</evidence>
<dbReference type="EMBL" id="JBHSKS010000008">
    <property type="protein sequence ID" value="MFC5192379.1"/>
    <property type="molecule type" value="Genomic_DNA"/>
</dbReference>
<dbReference type="CDD" id="cd07185">
    <property type="entry name" value="OmpA_C-like"/>
    <property type="match status" value="1"/>
</dbReference>
<dbReference type="PRINTS" id="PR01021">
    <property type="entry name" value="OMPADOMAIN"/>
</dbReference>
<reference evidence="10" key="1">
    <citation type="journal article" date="2019" name="Int. J. Syst. Evol. Microbiol.">
        <title>The Global Catalogue of Microorganisms (GCM) 10K type strain sequencing project: providing services to taxonomists for standard genome sequencing and annotation.</title>
        <authorList>
            <consortium name="The Broad Institute Genomics Platform"/>
            <consortium name="The Broad Institute Genome Sequencing Center for Infectious Disease"/>
            <person name="Wu L."/>
            <person name="Ma J."/>
        </authorList>
    </citation>
    <scope>NUCLEOTIDE SEQUENCE [LARGE SCALE GENOMIC DNA]</scope>
    <source>
        <strain evidence="10">CGMCC 1.7030</strain>
    </source>
</reference>
<keyword evidence="2 7" id="KW-0732">Signal</keyword>
<dbReference type="PROSITE" id="PS01068">
    <property type="entry name" value="OMPA_1"/>
    <property type="match status" value="1"/>
</dbReference>
<dbReference type="InterPro" id="IPR036737">
    <property type="entry name" value="OmpA-like_sf"/>
</dbReference>